<comment type="caution">
    <text evidence="2">The sequence shown here is derived from an EMBL/GenBank/DDBJ whole genome shotgun (WGS) entry which is preliminary data.</text>
</comment>
<feature type="non-terminal residue" evidence="2">
    <location>
        <position position="1"/>
    </location>
</feature>
<sequence>MIVLQQQPPFAQQPYRSGYPHAQTHAVSAFTSARHVAAAAQALPRQQPRVVQPSSAAVRPQRPLGLPQRPVTLGSSLTIPVPTSSSVALQRSPLRLWPPGPPSLAQSPSPSPLVPTPQ</sequence>
<gene>
    <name evidence="2" type="ORF">PGLA2088_LOCUS6087</name>
</gene>
<evidence type="ECO:0000313" key="2">
    <source>
        <dbReference type="EMBL" id="CAE8647905.1"/>
    </source>
</evidence>
<feature type="region of interest" description="Disordered" evidence="1">
    <location>
        <begin position="39"/>
        <end position="118"/>
    </location>
</feature>
<evidence type="ECO:0000256" key="1">
    <source>
        <dbReference type="SAM" id="MobiDB-lite"/>
    </source>
</evidence>
<protein>
    <submittedName>
        <fullName evidence="2">Uncharacterized protein</fullName>
    </submittedName>
</protein>
<accession>A0A813IBV4</accession>
<feature type="compositionally biased region" description="Low complexity" evidence="1">
    <location>
        <begin position="39"/>
        <end position="50"/>
    </location>
</feature>
<name>A0A813IBV4_POLGL</name>
<evidence type="ECO:0000313" key="3">
    <source>
        <dbReference type="Proteomes" id="UP000626109"/>
    </source>
</evidence>
<feature type="compositionally biased region" description="Pro residues" evidence="1">
    <location>
        <begin position="109"/>
        <end position="118"/>
    </location>
</feature>
<proteinExistence type="predicted"/>
<dbReference type="AlphaFoldDB" id="A0A813IBV4"/>
<feature type="compositionally biased region" description="Polar residues" evidence="1">
    <location>
        <begin position="73"/>
        <end position="89"/>
    </location>
</feature>
<feature type="compositionally biased region" description="Low complexity" evidence="1">
    <location>
        <begin position="59"/>
        <end position="70"/>
    </location>
</feature>
<dbReference type="Proteomes" id="UP000626109">
    <property type="component" value="Unassembled WGS sequence"/>
</dbReference>
<reference evidence="2" key="1">
    <citation type="submission" date="2021-02" db="EMBL/GenBank/DDBJ databases">
        <authorList>
            <person name="Dougan E. K."/>
            <person name="Rhodes N."/>
            <person name="Thang M."/>
            <person name="Chan C."/>
        </authorList>
    </citation>
    <scope>NUCLEOTIDE SEQUENCE</scope>
</reference>
<organism evidence="2 3">
    <name type="scientific">Polarella glacialis</name>
    <name type="common">Dinoflagellate</name>
    <dbReference type="NCBI Taxonomy" id="89957"/>
    <lineage>
        <taxon>Eukaryota</taxon>
        <taxon>Sar</taxon>
        <taxon>Alveolata</taxon>
        <taxon>Dinophyceae</taxon>
        <taxon>Suessiales</taxon>
        <taxon>Suessiaceae</taxon>
        <taxon>Polarella</taxon>
    </lineage>
</organism>
<dbReference type="EMBL" id="CAJNNW010005956">
    <property type="protein sequence ID" value="CAE8647905.1"/>
    <property type="molecule type" value="Genomic_DNA"/>
</dbReference>